<protein>
    <submittedName>
        <fullName evidence="2">Uncharacterized protein</fullName>
    </submittedName>
</protein>
<name>A0A8K0HAI3_9ROSA</name>
<feature type="compositionally biased region" description="Polar residues" evidence="1">
    <location>
        <begin position="263"/>
        <end position="283"/>
    </location>
</feature>
<dbReference type="PANTHER" id="PTHR35117:SF1">
    <property type="entry name" value="MYOSIN-M HEAVY PROTEIN"/>
    <property type="match status" value="1"/>
</dbReference>
<proteinExistence type="predicted"/>
<dbReference type="EMBL" id="VOIH02000004">
    <property type="protein sequence ID" value="KAF3449012.1"/>
    <property type="molecule type" value="Genomic_DNA"/>
</dbReference>
<dbReference type="AlphaFoldDB" id="A0A8K0HAI3"/>
<sequence>MGKQSKPKKPESFGKGKVTPMQIAFIVDRYLSNNHFSETRSLFRTEASSLISRSPVQEAPKSLLSLETMLNEYVCLKEQKVMVDQERVRLDQEKCRVQTLLQGMQNVMSAYNASGSPPTPAISAAVAAQPLVLVPQTRSFSGSPAGFPVHKTPIVQPVSTPSNINSEPANFLSPITNQPSSIKRKVSKIASDAPPAAKKSRGKLSAQKFPDKEEISSSCDAQTSVQPSCALESASNNCAPNGSSVNGSSVAKCLFNQPSVSNPINSSCPSTPPQENSSQNDKSISPEEITREDALSSPVKTNLKRQTKKDVKGRLDFDGSYELTTSSKPIAEEISTSESEKDLNIFDIDLPNLDAIGVDFCFTEMLENFDFECEEIGYSCQPPLSAPVDSASGSPPESLGGNMGVNQVMSEFLSTVTEVLKDVNVQGPDSMTAMKSITTSIKIISPVKNCGNSSDQNCSARN</sequence>
<gene>
    <name evidence="2" type="ORF">FNV43_RR09736</name>
</gene>
<organism evidence="2 3">
    <name type="scientific">Rhamnella rubrinervis</name>
    <dbReference type="NCBI Taxonomy" id="2594499"/>
    <lineage>
        <taxon>Eukaryota</taxon>
        <taxon>Viridiplantae</taxon>
        <taxon>Streptophyta</taxon>
        <taxon>Embryophyta</taxon>
        <taxon>Tracheophyta</taxon>
        <taxon>Spermatophyta</taxon>
        <taxon>Magnoliopsida</taxon>
        <taxon>eudicotyledons</taxon>
        <taxon>Gunneridae</taxon>
        <taxon>Pentapetalae</taxon>
        <taxon>rosids</taxon>
        <taxon>fabids</taxon>
        <taxon>Rosales</taxon>
        <taxon>Rhamnaceae</taxon>
        <taxon>rhamnoid group</taxon>
        <taxon>Rhamneae</taxon>
        <taxon>Rhamnella</taxon>
    </lineage>
</organism>
<feature type="region of interest" description="Disordered" evidence="1">
    <location>
        <begin position="158"/>
        <end position="221"/>
    </location>
</feature>
<evidence type="ECO:0000256" key="1">
    <source>
        <dbReference type="SAM" id="MobiDB-lite"/>
    </source>
</evidence>
<feature type="region of interest" description="Disordered" evidence="1">
    <location>
        <begin position="263"/>
        <end position="310"/>
    </location>
</feature>
<dbReference type="Proteomes" id="UP000796880">
    <property type="component" value="Unassembled WGS sequence"/>
</dbReference>
<dbReference type="PANTHER" id="PTHR35117">
    <property type="entry name" value="MYOSIN-M HEAVY PROTEIN"/>
    <property type="match status" value="1"/>
</dbReference>
<reference evidence="2" key="1">
    <citation type="submission" date="2020-03" db="EMBL/GenBank/DDBJ databases">
        <title>A high-quality chromosome-level genome assembly of a woody plant with both climbing and erect habits, Rhamnella rubrinervis.</title>
        <authorList>
            <person name="Lu Z."/>
            <person name="Yang Y."/>
            <person name="Zhu X."/>
            <person name="Sun Y."/>
        </authorList>
    </citation>
    <scope>NUCLEOTIDE SEQUENCE</scope>
    <source>
        <strain evidence="2">BYM</strain>
        <tissue evidence="2">Leaf</tissue>
    </source>
</reference>
<feature type="compositionally biased region" description="Polar residues" evidence="1">
    <location>
        <begin position="158"/>
        <end position="181"/>
    </location>
</feature>
<accession>A0A8K0HAI3</accession>
<keyword evidence="3" id="KW-1185">Reference proteome</keyword>
<dbReference type="OrthoDB" id="1939654at2759"/>
<feature type="compositionally biased region" description="Basic and acidic residues" evidence="1">
    <location>
        <begin position="284"/>
        <end position="294"/>
    </location>
</feature>
<evidence type="ECO:0000313" key="2">
    <source>
        <dbReference type="EMBL" id="KAF3449012.1"/>
    </source>
</evidence>
<comment type="caution">
    <text evidence="2">The sequence shown here is derived from an EMBL/GenBank/DDBJ whole genome shotgun (WGS) entry which is preliminary data.</text>
</comment>
<evidence type="ECO:0000313" key="3">
    <source>
        <dbReference type="Proteomes" id="UP000796880"/>
    </source>
</evidence>